<protein>
    <submittedName>
        <fullName evidence="2">Uncharacterized protein</fullName>
    </submittedName>
</protein>
<keyword evidence="1" id="KW-0812">Transmembrane</keyword>
<gene>
    <name evidence="2" type="ORF">Poly24_31810</name>
</gene>
<evidence type="ECO:0000313" key="2">
    <source>
        <dbReference type="EMBL" id="QDV69465.1"/>
    </source>
</evidence>
<keyword evidence="3" id="KW-1185">Reference proteome</keyword>
<accession>A0A518JV96</accession>
<keyword evidence="1" id="KW-0472">Membrane</keyword>
<name>A0A518JV96_9BACT</name>
<organism evidence="2 3">
    <name type="scientific">Rosistilla carotiformis</name>
    <dbReference type="NCBI Taxonomy" id="2528017"/>
    <lineage>
        <taxon>Bacteria</taxon>
        <taxon>Pseudomonadati</taxon>
        <taxon>Planctomycetota</taxon>
        <taxon>Planctomycetia</taxon>
        <taxon>Pirellulales</taxon>
        <taxon>Pirellulaceae</taxon>
        <taxon>Rosistilla</taxon>
    </lineage>
</organism>
<dbReference type="EMBL" id="CP036348">
    <property type="protein sequence ID" value="QDV69465.1"/>
    <property type="molecule type" value="Genomic_DNA"/>
</dbReference>
<reference evidence="2 3" key="1">
    <citation type="submission" date="2019-02" db="EMBL/GenBank/DDBJ databases">
        <title>Deep-cultivation of Planctomycetes and their phenomic and genomic characterization uncovers novel biology.</title>
        <authorList>
            <person name="Wiegand S."/>
            <person name="Jogler M."/>
            <person name="Boedeker C."/>
            <person name="Pinto D."/>
            <person name="Vollmers J."/>
            <person name="Rivas-Marin E."/>
            <person name="Kohn T."/>
            <person name="Peeters S.H."/>
            <person name="Heuer A."/>
            <person name="Rast P."/>
            <person name="Oberbeckmann S."/>
            <person name="Bunk B."/>
            <person name="Jeske O."/>
            <person name="Meyerdierks A."/>
            <person name="Storesund J.E."/>
            <person name="Kallscheuer N."/>
            <person name="Luecker S."/>
            <person name="Lage O.M."/>
            <person name="Pohl T."/>
            <person name="Merkel B.J."/>
            <person name="Hornburger P."/>
            <person name="Mueller R.-W."/>
            <person name="Bruemmer F."/>
            <person name="Labrenz M."/>
            <person name="Spormann A.M."/>
            <person name="Op den Camp H."/>
            <person name="Overmann J."/>
            <person name="Amann R."/>
            <person name="Jetten M.S.M."/>
            <person name="Mascher T."/>
            <person name="Medema M.H."/>
            <person name="Devos D.P."/>
            <person name="Kaster A.-K."/>
            <person name="Ovreas L."/>
            <person name="Rohde M."/>
            <person name="Galperin M.Y."/>
            <person name="Jogler C."/>
        </authorList>
    </citation>
    <scope>NUCLEOTIDE SEQUENCE [LARGE SCALE GENOMIC DNA]</scope>
    <source>
        <strain evidence="2 3">Poly24</strain>
    </source>
</reference>
<dbReference type="AlphaFoldDB" id="A0A518JV96"/>
<sequence length="181" mass="20823">MTYSFHDAGHFVCKHCIRGRAQHHRNLGIVVNFIRRFWVFGLILVMVALHALIIVNVRKELVKIKAEESQAVDLGEFRFQRADDKTTIYQVHLFALLEPSQSLRGRKQLEQNIAMLTEVVGQQLRLADKAWLADPIQTDLKHHLKQEISKSMNIDFLEQLLVTEWLEYPAGIAVGNSLAQK</sequence>
<dbReference type="KEGG" id="rcf:Poly24_31810"/>
<keyword evidence="1" id="KW-1133">Transmembrane helix</keyword>
<evidence type="ECO:0000256" key="1">
    <source>
        <dbReference type="SAM" id="Phobius"/>
    </source>
</evidence>
<feature type="transmembrane region" description="Helical" evidence="1">
    <location>
        <begin position="37"/>
        <end position="57"/>
    </location>
</feature>
<dbReference type="Proteomes" id="UP000315082">
    <property type="component" value="Chromosome"/>
</dbReference>
<evidence type="ECO:0000313" key="3">
    <source>
        <dbReference type="Proteomes" id="UP000315082"/>
    </source>
</evidence>
<proteinExistence type="predicted"/>